<name>U2V2D5_9ACTN</name>
<dbReference type="PATRIC" id="fig|1125712.3.peg.708"/>
<accession>U2V2D5</accession>
<gene>
    <name evidence="1" type="ORF">HMPREF1316_1606</name>
</gene>
<comment type="caution">
    <text evidence="1">The sequence shown here is derived from an EMBL/GenBank/DDBJ whole genome shotgun (WGS) entry which is preliminary data.</text>
</comment>
<organism evidence="1 2">
    <name type="scientific">Olsenella profusa F0195</name>
    <dbReference type="NCBI Taxonomy" id="1125712"/>
    <lineage>
        <taxon>Bacteria</taxon>
        <taxon>Bacillati</taxon>
        <taxon>Actinomycetota</taxon>
        <taxon>Coriobacteriia</taxon>
        <taxon>Coriobacteriales</taxon>
        <taxon>Atopobiaceae</taxon>
        <taxon>Olsenella</taxon>
    </lineage>
</organism>
<dbReference type="EMBL" id="AWEZ01000029">
    <property type="protein sequence ID" value="ERL09532.1"/>
    <property type="molecule type" value="Genomic_DNA"/>
</dbReference>
<dbReference type="Proteomes" id="UP000016638">
    <property type="component" value="Unassembled WGS sequence"/>
</dbReference>
<evidence type="ECO:0000313" key="1">
    <source>
        <dbReference type="EMBL" id="ERL09532.1"/>
    </source>
</evidence>
<dbReference type="eggNOG" id="ENOG50345MH">
    <property type="taxonomic scope" value="Bacteria"/>
</dbReference>
<proteinExistence type="predicted"/>
<sequence length="129" mass="14263">MAENEGTWQFWCGGMHIVQGLRQRATNGFMGIDAASTLVLYDNKGNEFDHAPIMQVEAKLKGFNGNVIRMNGNKYRLQFAPLGRTAAGSAFGLVGGLVTNMMTSRGEDKRSPRQKEDEFAEVVHRLQGN</sequence>
<keyword evidence="2" id="KW-1185">Reference proteome</keyword>
<dbReference type="AlphaFoldDB" id="U2V2D5"/>
<dbReference type="OrthoDB" id="3275941at2"/>
<evidence type="ECO:0000313" key="2">
    <source>
        <dbReference type="Proteomes" id="UP000016638"/>
    </source>
</evidence>
<reference evidence="1 2" key="1">
    <citation type="submission" date="2013-08" db="EMBL/GenBank/DDBJ databases">
        <authorList>
            <person name="Durkin A.S."/>
            <person name="Haft D.R."/>
            <person name="McCorrison J."/>
            <person name="Torralba M."/>
            <person name="Gillis M."/>
            <person name="Haft D.H."/>
            <person name="Methe B."/>
            <person name="Sutton G."/>
            <person name="Nelson K.E."/>
        </authorList>
    </citation>
    <scope>NUCLEOTIDE SEQUENCE [LARGE SCALE GENOMIC DNA]</scope>
    <source>
        <strain evidence="1 2">F0195</strain>
    </source>
</reference>
<protein>
    <submittedName>
        <fullName evidence="1">Uncharacterized protein</fullName>
    </submittedName>
</protein>
<dbReference type="RefSeq" id="WP_021725618.1">
    <property type="nucleotide sequence ID" value="NZ_AWEZ01000029.1"/>
</dbReference>